<reference evidence="2" key="2">
    <citation type="submission" date="2016-01" db="EMBL/GenBank/DDBJ databases">
        <title>Six Aerococcus type strain genome sequencing and assembly using PacBio and Illumina Hiseq.</title>
        <authorList>
            <person name="Carkaci D."/>
            <person name="Dargis R."/>
            <person name="Nielsen X.C."/>
            <person name="Skovgaard O."/>
            <person name="Fuursted K."/>
            <person name="Christensen J.J."/>
        </authorList>
    </citation>
    <scope>NUCLEOTIDE SEQUENCE [LARGE SCALE GENOMIC DNA]</scope>
    <source>
        <strain evidence="2">CCUG42038B</strain>
    </source>
</reference>
<dbReference type="Proteomes" id="UP000062260">
    <property type="component" value="Chromosome"/>
</dbReference>
<dbReference type="STRING" id="128944.AWM75_03340"/>
<reference evidence="1 2" key="1">
    <citation type="journal article" date="2016" name="Genome Announc.">
        <title>Complete Genome Sequences of Aerococcus christensenii CCUG 28831T, Aerococcus sanguinicola CCUG 43001T, Aerococcus urinae CCUG 36881T, Aerococcus urinaeequi CCUG 28094T, Aerococcus urinaehominis CCUG 42038 BT, and Aerococcus viridans CCUG 4311T.</title>
        <authorList>
            <person name="Carkaci D."/>
            <person name="Dargis R."/>
            <person name="Nielsen X.C."/>
            <person name="Skovgaard O."/>
            <person name="Fuursted K."/>
            <person name="Christensen J.J."/>
        </authorList>
    </citation>
    <scope>NUCLEOTIDE SEQUENCE [LARGE SCALE GENOMIC DNA]</scope>
    <source>
        <strain evidence="1 2">CCUG42038B</strain>
    </source>
</reference>
<organism evidence="1 2">
    <name type="scientific">Aerococcus urinaehominis</name>
    <dbReference type="NCBI Taxonomy" id="128944"/>
    <lineage>
        <taxon>Bacteria</taxon>
        <taxon>Bacillati</taxon>
        <taxon>Bacillota</taxon>
        <taxon>Bacilli</taxon>
        <taxon>Lactobacillales</taxon>
        <taxon>Aerococcaceae</taxon>
        <taxon>Aerococcus</taxon>
    </lineage>
</organism>
<protein>
    <submittedName>
        <fullName evidence="1">Uncharacterized protein</fullName>
    </submittedName>
</protein>
<dbReference type="AlphaFoldDB" id="A0A0X8FKP4"/>
<proteinExistence type="predicted"/>
<evidence type="ECO:0000313" key="2">
    <source>
        <dbReference type="Proteomes" id="UP000062260"/>
    </source>
</evidence>
<dbReference type="EMBL" id="CP014163">
    <property type="protein sequence ID" value="AMB99093.1"/>
    <property type="molecule type" value="Genomic_DNA"/>
</dbReference>
<name>A0A0X8FKP4_9LACT</name>
<dbReference type="RefSeq" id="WP_067978200.1">
    <property type="nucleotide sequence ID" value="NZ_CP014163.1"/>
</dbReference>
<gene>
    <name evidence="1" type="ORF">AWM75_03340</name>
</gene>
<keyword evidence="2" id="KW-1185">Reference proteome</keyword>
<evidence type="ECO:0000313" key="1">
    <source>
        <dbReference type="EMBL" id="AMB99093.1"/>
    </source>
</evidence>
<sequence>MIFLPIVTILAVVLKKAGWAFLSASLQLLLALAALIFLTYLISTGLGDNVLAWLSDFSLDNLTATGYALIIGLLLAPIASLLAILSKKN</sequence>
<accession>A0A0X8FKP4</accession>
<dbReference type="KEGG" id="auh:AWM75_03340"/>